<dbReference type="HOGENOM" id="CLU_151176_0_0_9"/>
<organism evidence="1">
    <name type="scientific">Clostridium botulinum B str. Osaka05</name>
    <dbReference type="NCBI Taxonomy" id="1407017"/>
    <lineage>
        <taxon>Bacteria</taxon>
        <taxon>Bacillati</taxon>
        <taxon>Bacillota</taxon>
        <taxon>Clostridia</taxon>
        <taxon>Eubacteriales</taxon>
        <taxon>Clostridiaceae</taxon>
        <taxon>Clostridium</taxon>
    </lineage>
</organism>
<dbReference type="EMBL" id="DF384213">
    <property type="protein sequence ID" value="GAE00845.1"/>
    <property type="molecule type" value="Genomic_DNA"/>
</dbReference>
<dbReference type="AlphaFoldDB" id="A0A0S6TXW5"/>
<sequence length="142" mass="15767">MAKTMAALKIHSPDETPNLLSKNFTTTESPIKPYITDGIPDNISIIGFKIFLNFSEAILAKNIEVPIAMGRAIITAKKVTYIVDTIKLSIDNLGGSPKGSHTLLVIKSIKDILWNIFKLSFNMNISIKDKITMDRNAKNFIM</sequence>
<gene>
    <name evidence="1" type="ORF">CBO05C_0535</name>
</gene>
<protein>
    <submittedName>
        <fullName evidence="1">Uncharacterized protein</fullName>
    </submittedName>
</protein>
<accession>A0A0S6TXW5</accession>
<proteinExistence type="predicted"/>
<name>A0A0S6TXW5_CLOBO</name>
<reference evidence="1" key="1">
    <citation type="submission" date="2013-10" db="EMBL/GenBank/DDBJ databases">
        <title>Draft genome sequence of Clostridium botulinum type B strain Osaka05.</title>
        <authorList>
            <person name="Sakaguchi Y."/>
            <person name="Hosomi K."/>
            <person name="Uchiyama J."/>
            <person name="Ogura Y."/>
            <person name="Sakaguchi M."/>
            <person name="Kohda T."/>
            <person name="Mukamoto M."/>
            <person name="Misawa N."/>
            <person name="Matsuzaki S."/>
            <person name="Hayashi T."/>
            <person name="Kozaki S."/>
        </authorList>
    </citation>
    <scope>NUCLEOTIDE SEQUENCE</scope>
    <source>
        <strain evidence="1">Osaka05</strain>
    </source>
</reference>
<dbReference type="Proteomes" id="UP000054164">
    <property type="component" value="Unassembled WGS sequence"/>
</dbReference>
<evidence type="ECO:0000313" key="1">
    <source>
        <dbReference type="EMBL" id="GAE00845.1"/>
    </source>
</evidence>